<proteinExistence type="predicted"/>
<organism evidence="1 2">
    <name type="scientific">Popillia japonica</name>
    <name type="common">Japanese beetle</name>
    <dbReference type="NCBI Taxonomy" id="7064"/>
    <lineage>
        <taxon>Eukaryota</taxon>
        <taxon>Metazoa</taxon>
        <taxon>Ecdysozoa</taxon>
        <taxon>Arthropoda</taxon>
        <taxon>Hexapoda</taxon>
        <taxon>Insecta</taxon>
        <taxon>Pterygota</taxon>
        <taxon>Neoptera</taxon>
        <taxon>Endopterygota</taxon>
        <taxon>Coleoptera</taxon>
        <taxon>Polyphaga</taxon>
        <taxon>Scarabaeiformia</taxon>
        <taxon>Scarabaeidae</taxon>
        <taxon>Rutelinae</taxon>
        <taxon>Popillia</taxon>
    </lineage>
</organism>
<protein>
    <submittedName>
        <fullName evidence="1">Uncharacterized protein</fullName>
    </submittedName>
</protein>
<comment type="caution">
    <text evidence="1">The sequence shown here is derived from an EMBL/GenBank/DDBJ whole genome shotgun (WGS) entry which is preliminary data.</text>
</comment>
<sequence>MNFLNKTNNRDIFLDLLRSYDLDLSTIEPTRITATNETCIDNIFTNMDNNDIDVKTVNLHMGDHMAQIAEYRNDNKTPETNSPKLTRIFNNSSLQDFMLNAETYPWQYLYHNKSATEMSQ</sequence>
<dbReference type="EMBL" id="JASPKY010000132">
    <property type="protein sequence ID" value="KAK9731466.1"/>
    <property type="molecule type" value="Genomic_DNA"/>
</dbReference>
<keyword evidence="2" id="KW-1185">Reference proteome</keyword>
<reference evidence="1 2" key="1">
    <citation type="journal article" date="2024" name="BMC Genomics">
        <title>De novo assembly and annotation of Popillia japonica's genome with initial clues to its potential as an invasive pest.</title>
        <authorList>
            <person name="Cucini C."/>
            <person name="Boschi S."/>
            <person name="Funari R."/>
            <person name="Cardaioli E."/>
            <person name="Iannotti N."/>
            <person name="Marturano G."/>
            <person name="Paoli F."/>
            <person name="Bruttini M."/>
            <person name="Carapelli A."/>
            <person name="Frati F."/>
            <person name="Nardi F."/>
        </authorList>
    </citation>
    <scope>NUCLEOTIDE SEQUENCE [LARGE SCALE GENOMIC DNA]</scope>
    <source>
        <strain evidence="1">DMR45628</strain>
    </source>
</reference>
<evidence type="ECO:0000313" key="1">
    <source>
        <dbReference type="EMBL" id="KAK9731466.1"/>
    </source>
</evidence>
<gene>
    <name evidence="1" type="ORF">QE152_g13656</name>
</gene>
<evidence type="ECO:0000313" key="2">
    <source>
        <dbReference type="Proteomes" id="UP001458880"/>
    </source>
</evidence>
<dbReference type="Proteomes" id="UP001458880">
    <property type="component" value="Unassembled WGS sequence"/>
</dbReference>
<accession>A0AAW1LCA4</accession>
<name>A0AAW1LCA4_POPJA</name>
<dbReference type="AlphaFoldDB" id="A0AAW1LCA4"/>